<keyword evidence="7 12" id="KW-0863">Zinc-finger</keyword>
<dbReference type="SMART" id="SM00493">
    <property type="entry name" value="TOPRIM"/>
    <property type="match status" value="1"/>
</dbReference>
<evidence type="ECO:0000256" key="11">
    <source>
        <dbReference type="ARBA" id="ARBA00023163"/>
    </source>
</evidence>
<evidence type="ECO:0000256" key="5">
    <source>
        <dbReference type="ARBA" id="ARBA00022705"/>
    </source>
</evidence>
<keyword evidence="1 12" id="KW-0240">DNA-directed RNA polymerase</keyword>
<dbReference type="GO" id="GO:0006269">
    <property type="term" value="P:DNA replication, synthesis of primer"/>
    <property type="evidence" value="ECO:0007669"/>
    <property type="project" value="UniProtKB-UniRule"/>
</dbReference>
<evidence type="ECO:0000256" key="12">
    <source>
        <dbReference type="HAMAP-Rule" id="MF_00974"/>
    </source>
</evidence>
<dbReference type="Gene3D" id="3.90.580.10">
    <property type="entry name" value="Zinc finger, CHC2-type domain"/>
    <property type="match status" value="1"/>
</dbReference>
<dbReference type="Gene3D" id="3.90.980.10">
    <property type="entry name" value="DNA primase, catalytic core, N-terminal domain"/>
    <property type="match status" value="1"/>
</dbReference>
<dbReference type="PANTHER" id="PTHR30313">
    <property type="entry name" value="DNA PRIMASE"/>
    <property type="match status" value="1"/>
</dbReference>
<evidence type="ECO:0000256" key="1">
    <source>
        <dbReference type="ARBA" id="ARBA00022478"/>
    </source>
</evidence>
<keyword evidence="4 12" id="KW-0548">Nucleotidyltransferase</keyword>
<dbReference type="Pfam" id="PF01807">
    <property type="entry name" value="Zn_ribbon_DnaG"/>
    <property type="match status" value="1"/>
</dbReference>
<evidence type="ECO:0000256" key="4">
    <source>
        <dbReference type="ARBA" id="ARBA00022695"/>
    </source>
</evidence>
<keyword evidence="8 12" id="KW-0862">Zinc</keyword>
<evidence type="ECO:0000256" key="6">
    <source>
        <dbReference type="ARBA" id="ARBA00022723"/>
    </source>
</evidence>
<dbReference type="PROSITE" id="PS50880">
    <property type="entry name" value="TOPRIM"/>
    <property type="match status" value="1"/>
</dbReference>
<sequence length="590" mass="64520">MPDQVYNEWINRVREATDIVAVVGQTVQLKRKGRKWWGLCPFHVEKTPSFSVDPDKQLFYCFGCHTGGTVFTFLERVEGKDFLTVVRELAERAAIPEPGRSPVRERAARERGRLEDILEWSWRFFTARLAEAGGADARAALAARGVEGGLAERFGLGYAPPGWDGLVRFLSSRGVEAEEMVTAGVAVRGQRGVYDRWRDRLMFPIRDSSGRVVGFGGRALREGQEPKYLNSPETPVFRKGQILFGLDLARAAWRQGRRPLLVEGYFDVVACHAAGLEQAVASLGTALTAEQARILARHATEVDLLYDADAAGQDAMRRAFPILAGAGLKVNRVTLPAGKDADECRREAGDAALAAAVEARESFLEGEVRRLAARVRAGLAERTQALAEVRTLWQVEQDPVRRDLALQRAAEAFRIEIPMLAHTFGRAQGGGRHTSGKFRHTMERVPRAAGGVPPQLVQLLALLMRFPDQIGVVQAALPGWSAGSPLARAVEALAADAGAGGLETAEEEVRNLLVAATTVTLPPLPAGMTLPDLARQYLQAALLEYVRARHQETVRRLAAGAGAGWEQEGKQWLDRKLELEAGIGRRRGEG</sequence>
<evidence type="ECO:0000256" key="2">
    <source>
        <dbReference type="ARBA" id="ARBA00022515"/>
    </source>
</evidence>
<comment type="subunit">
    <text evidence="12">Monomer. Interacts with DnaB.</text>
</comment>
<organism evidence="14 15">
    <name type="scientific">Candidatus Hydrogenisulfobacillus filiaventi</name>
    <dbReference type="NCBI Taxonomy" id="2707344"/>
    <lineage>
        <taxon>Bacteria</taxon>
        <taxon>Bacillati</taxon>
        <taxon>Bacillota</taxon>
        <taxon>Clostridia</taxon>
        <taxon>Eubacteriales</taxon>
        <taxon>Clostridiales Family XVII. Incertae Sedis</taxon>
        <taxon>Candidatus Hydrogenisulfobacillus</taxon>
    </lineage>
</organism>
<dbReference type="InterPro" id="IPR037068">
    <property type="entry name" value="DNA_primase_core_N_sf"/>
</dbReference>
<dbReference type="GO" id="GO:0005737">
    <property type="term" value="C:cytoplasm"/>
    <property type="evidence" value="ECO:0007669"/>
    <property type="project" value="TreeGrafter"/>
</dbReference>
<reference evidence="14 15" key="1">
    <citation type="submission" date="2020-02" db="EMBL/GenBank/DDBJ databases">
        <authorList>
            <person name="Hogendoorn C."/>
        </authorList>
    </citation>
    <scope>NUCLEOTIDE SEQUENCE [LARGE SCALE GENOMIC DNA]</scope>
    <source>
        <strain evidence="14">R501</strain>
    </source>
</reference>
<dbReference type="InterPro" id="IPR036977">
    <property type="entry name" value="DNA_primase_Znf_CHC2"/>
</dbReference>
<dbReference type="EC" id="2.7.7.101" evidence="12"/>
<dbReference type="NCBIfam" id="TIGR01391">
    <property type="entry name" value="dnaG"/>
    <property type="match status" value="1"/>
</dbReference>
<comment type="catalytic activity">
    <reaction evidence="12">
        <text>ssDNA + n NTP = ssDNA/pppN(pN)n-1 hybrid + (n-1) diphosphate.</text>
        <dbReference type="EC" id="2.7.7.101"/>
    </reaction>
</comment>
<evidence type="ECO:0000256" key="7">
    <source>
        <dbReference type="ARBA" id="ARBA00022771"/>
    </source>
</evidence>
<evidence type="ECO:0000313" key="14">
    <source>
        <dbReference type="EMBL" id="CAB1129612.1"/>
    </source>
</evidence>
<evidence type="ECO:0000256" key="3">
    <source>
        <dbReference type="ARBA" id="ARBA00022679"/>
    </source>
</evidence>
<evidence type="ECO:0000313" key="15">
    <source>
        <dbReference type="Proteomes" id="UP000503399"/>
    </source>
</evidence>
<keyword evidence="5 12" id="KW-0235">DNA replication</keyword>
<dbReference type="GO" id="GO:1990077">
    <property type="term" value="C:primosome complex"/>
    <property type="evidence" value="ECO:0007669"/>
    <property type="project" value="UniProtKB-KW"/>
</dbReference>
<gene>
    <name evidence="12 14" type="primary">dnaG</name>
    <name evidence="14" type="ORF">R50_2115</name>
</gene>
<dbReference type="SMART" id="SM00400">
    <property type="entry name" value="ZnF_CHCC"/>
    <property type="match status" value="1"/>
</dbReference>
<dbReference type="Pfam" id="PF13155">
    <property type="entry name" value="Toprim_2"/>
    <property type="match status" value="1"/>
</dbReference>
<dbReference type="InterPro" id="IPR034151">
    <property type="entry name" value="TOPRIM_DnaG_bac"/>
</dbReference>
<dbReference type="InterPro" id="IPR050219">
    <property type="entry name" value="DnaG_primase"/>
</dbReference>
<dbReference type="Proteomes" id="UP000503399">
    <property type="component" value="Chromosome"/>
</dbReference>
<dbReference type="InterPro" id="IPR030846">
    <property type="entry name" value="DnaG_bac"/>
</dbReference>
<protein>
    <recommendedName>
        <fullName evidence="12">DNA primase</fullName>
        <ecNumber evidence="12">2.7.7.101</ecNumber>
    </recommendedName>
</protein>
<dbReference type="InterPro" id="IPR006295">
    <property type="entry name" value="DNA_primase_DnaG"/>
</dbReference>
<accession>A0A6F8ZI40</accession>
<evidence type="ECO:0000259" key="13">
    <source>
        <dbReference type="PROSITE" id="PS50880"/>
    </source>
</evidence>
<dbReference type="AlphaFoldDB" id="A0A6F8ZI40"/>
<dbReference type="GO" id="GO:0003677">
    <property type="term" value="F:DNA binding"/>
    <property type="evidence" value="ECO:0007669"/>
    <property type="project" value="UniProtKB-KW"/>
</dbReference>
<keyword evidence="15" id="KW-1185">Reference proteome</keyword>
<comment type="domain">
    <text evidence="12">Contains an N-terminal zinc-binding domain, a central core domain that contains the primase activity, and a C-terminal DnaB-binding domain.</text>
</comment>
<evidence type="ECO:0000256" key="10">
    <source>
        <dbReference type="ARBA" id="ARBA00023125"/>
    </source>
</evidence>
<keyword evidence="6 12" id="KW-0479">Metal-binding</keyword>
<comment type="function">
    <text evidence="12">RNA polymerase that catalyzes the synthesis of short RNA molecules used as primers for DNA polymerase during DNA replication.</text>
</comment>
<proteinExistence type="inferred from homology"/>
<dbReference type="PANTHER" id="PTHR30313:SF2">
    <property type="entry name" value="DNA PRIMASE"/>
    <property type="match status" value="1"/>
</dbReference>
<feature type="domain" description="Toprim" evidence="13">
    <location>
        <begin position="257"/>
        <end position="338"/>
    </location>
</feature>
<keyword evidence="10 12" id="KW-0238">DNA-binding</keyword>
<dbReference type="Pfam" id="PF08275">
    <property type="entry name" value="DNAG_N"/>
    <property type="match status" value="1"/>
</dbReference>
<keyword evidence="3 12" id="KW-0808">Transferase</keyword>
<dbReference type="KEGG" id="hfv:R50_2115"/>
<dbReference type="GO" id="GO:0003899">
    <property type="term" value="F:DNA-directed RNA polymerase activity"/>
    <property type="evidence" value="ECO:0007669"/>
    <property type="project" value="UniProtKB-UniRule"/>
</dbReference>
<name>A0A6F8ZI40_9FIRM</name>
<dbReference type="CDD" id="cd03364">
    <property type="entry name" value="TOPRIM_DnaG_primases"/>
    <property type="match status" value="1"/>
</dbReference>
<dbReference type="InterPro" id="IPR006171">
    <property type="entry name" value="TOPRIM_dom"/>
</dbReference>
<dbReference type="GO" id="GO:0008270">
    <property type="term" value="F:zinc ion binding"/>
    <property type="evidence" value="ECO:0007669"/>
    <property type="project" value="UniProtKB-UniRule"/>
</dbReference>
<dbReference type="EMBL" id="LR778114">
    <property type="protein sequence ID" value="CAB1129612.1"/>
    <property type="molecule type" value="Genomic_DNA"/>
</dbReference>
<comment type="similarity">
    <text evidence="12">Belongs to the DnaG primase family.</text>
</comment>
<dbReference type="InterPro" id="IPR013264">
    <property type="entry name" value="DNAG_N"/>
</dbReference>
<keyword evidence="11 12" id="KW-0804">Transcription</keyword>
<dbReference type="SUPFAM" id="SSF56731">
    <property type="entry name" value="DNA primase core"/>
    <property type="match status" value="1"/>
</dbReference>
<dbReference type="InterPro" id="IPR002694">
    <property type="entry name" value="Znf_CHC2"/>
</dbReference>
<feature type="zinc finger region" description="CHC2-type" evidence="12">
    <location>
        <begin position="40"/>
        <end position="64"/>
    </location>
</feature>
<keyword evidence="9" id="KW-0460">Magnesium</keyword>
<dbReference type="Gene3D" id="3.40.1360.10">
    <property type="match status" value="1"/>
</dbReference>
<keyword evidence="2 12" id="KW-0639">Primosome</keyword>
<evidence type="ECO:0000256" key="8">
    <source>
        <dbReference type="ARBA" id="ARBA00022833"/>
    </source>
</evidence>
<comment type="cofactor">
    <cofactor evidence="12">
        <name>Zn(2+)</name>
        <dbReference type="ChEBI" id="CHEBI:29105"/>
    </cofactor>
    <text evidence="12">Binds 1 zinc ion per monomer.</text>
</comment>
<dbReference type="HAMAP" id="MF_00974">
    <property type="entry name" value="DNA_primase_DnaG"/>
    <property type="match status" value="1"/>
</dbReference>
<dbReference type="FunFam" id="3.90.580.10:FF:000001">
    <property type="entry name" value="DNA primase"/>
    <property type="match status" value="1"/>
</dbReference>
<dbReference type="SUPFAM" id="SSF57783">
    <property type="entry name" value="Zinc beta-ribbon"/>
    <property type="match status" value="1"/>
</dbReference>
<evidence type="ECO:0000256" key="9">
    <source>
        <dbReference type="ARBA" id="ARBA00022842"/>
    </source>
</evidence>
<dbReference type="GO" id="GO:0000428">
    <property type="term" value="C:DNA-directed RNA polymerase complex"/>
    <property type="evidence" value="ECO:0007669"/>
    <property type="project" value="UniProtKB-KW"/>
</dbReference>